<evidence type="ECO:0000256" key="2">
    <source>
        <dbReference type="ARBA" id="ARBA00007357"/>
    </source>
</evidence>
<dbReference type="GO" id="GO:0004222">
    <property type="term" value="F:metalloendopeptidase activity"/>
    <property type="evidence" value="ECO:0007669"/>
    <property type="project" value="InterPro"/>
</dbReference>
<gene>
    <name evidence="10" type="ORF">HPB52_022501</name>
</gene>
<evidence type="ECO:0000259" key="9">
    <source>
        <dbReference type="Pfam" id="PF05649"/>
    </source>
</evidence>
<protein>
    <recommendedName>
        <fullName evidence="12">Endothelin-converting enzyme</fullName>
    </recommendedName>
</protein>
<reference evidence="10" key="2">
    <citation type="submission" date="2021-09" db="EMBL/GenBank/DDBJ databases">
        <authorList>
            <person name="Jia N."/>
            <person name="Wang J."/>
            <person name="Shi W."/>
            <person name="Du L."/>
            <person name="Sun Y."/>
            <person name="Zhan W."/>
            <person name="Jiang J."/>
            <person name="Wang Q."/>
            <person name="Zhang B."/>
            <person name="Ji P."/>
            <person name="Sakyi L.B."/>
            <person name="Cui X."/>
            <person name="Yuan T."/>
            <person name="Jiang B."/>
            <person name="Yang W."/>
            <person name="Lam T.T.-Y."/>
            <person name="Chang Q."/>
            <person name="Ding S."/>
            <person name="Wang X."/>
            <person name="Zhu J."/>
            <person name="Ruan X."/>
            <person name="Zhao L."/>
            <person name="Wei J."/>
            <person name="Que T."/>
            <person name="Du C."/>
            <person name="Cheng J."/>
            <person name="Dai P."/>
            <person name="Han X."/>
            <person name="Huang E."/>
            <person name="Gao Y."/>
            <person name="Liu J."/>
            <person name="Shao H."/>
            <person name="Ye R."/>
            <person name="Li L."/>
            <person name="Wei W."/>
            <person name="Wang X."/>
            <person name="Wang C."/>
            <person name="Huo Q."/>
            <person name="Li W."/>
            <person name="Guo W."/>
            <person name="Chen H."/>
            <person name="Chen S."/>
            <person name="Zhou L."/>
            <person name="Zhou L."/>
            <person name="Ni X."/>
            <person name="Tian J."/>
            <person name="Zhou Y."/>
            <person name="Sheng Y."/>
            <person name="Liu T."/>
            <person name="Pan Y."/>
            <person name="Xia L."/>
            <person name="Li J."/>
            <person name="Zhao F."/>
            <person name="Cao W."/>
        </authorList>
    </citation>
    <scope>NUCLEOTIDE SEQUENCE</scope>
    <source>
        <strain evidence="10">Rsan-2018</strain>
        <tissue evidence="10">Larvae</tissue>
    </source>
</reference>
<name>A0A9D4SPT2_RHISA</name>
<dbReference type="InterPro" id="IPR000718">
    <property type="entry name" value="Peptidase_M13"/>
</dbReference>
<evidence type="ECO:0000313" key="10">
    <source>
        <dbReference type="EMBL" id="KAH7940224.1"/>
    </source>
</evidence>
<sequence length="567" mass="64821">MEASQTNTIEALASETVVGNQDSPTEKTARFYQTCISVVVDGRDQRAGYREAFQQAGVYWPDFGPKDSDAYVVAAKVYASFLYSSMLDIRRVESFTGEVYLSMKPAQAINVWKRNWDRFQNNDGAYRDYYENSCAAYASRVIGTVDFDTFVDIEIEMFHKLLLQEHFEEVVVLGNLSQLGDIMRPASAKKLTAFVADTYNLTVLTPVHVKGLRYMRNFAKLVEELGHEKVIFYLGWLILQVLWRGLDKHMNALWYKQFGVRASALNSKPQEVDCLEQTENLLGWALFYRFTRDSSGQSTERMSVMAKRLGRAFKRVVAYNKWLVNISLTEKNFTELLFYRKLLSEDKLRQRLGNIKEMTDSAVANWLAVAETRRTLSEDDWDDMRTFYIRDIRTTGKYSVYNKERHDLRAAPLFGELPLFGEGLTDAANYGALGMLIGAAAVELIVHAVPGHRKSVFDKHVSCYFDNSETPPNFARDHFYRSVAVDIVYQVFKAAASDAAKGQDLKDFDRDQTFFQMMCYLLCEGHAKEIPEAELNCNQGVKDSRIFGTVFGCPRGSPMNPRHKCRL</sequence>
<organism evidence="10 11">
    <name type="scientific">Rhipicephalus sanguineus</name>
    <name type="common">Brown dog tick</name>
    <name type="synonym">Ixodes sanguineus</name>
    <dbReference type="NCBI Taxonomy" id="34632"/>
    <lineage>
        <taxon>Eukaryota</taxon>
        <taxon>Metazoa</taxon>
        <taxon>Ecdysozoa</taxon>
        <taxon>Arthropoda</taxon>
        <taxon>Chelicerata</taxon>
        <taxon>Arachnida</taxon>
        <taxon>Acari</taxon>
        <taxon>Parasitiformes</taxon>
        <taxon>Ixodida</taxon>
        <taxon>Ixodoidea</taxon>
        <taxon>Ixodidae</taxon>
        <taxon>Rhipicephalinae</taxon>
        <taxon>Rhipicephalus</taxon>
        <taxon>Rhipicephalus</taxon>
    </lineage>
</organism>
<dbReference type="Pfam" id="PF01431">
    <property type="entry name" value="Peptidase_M13"/>
    <property type="match status" value="1"/>
</dbReference>
<evidence type="ECO:0000256" key="6">
    <source>
        <dbReference type="ARBA" id="ARBA00022833"/>
    </source>
</evidence>
<dbReference type="InterPro" id="IPR042089">
    <property type="entry name" value="Peptidase_M13_dom_2"/>
</dbReference>
<keyword evidence="4" id="KW-0479">Metal-binding</keyword>
<dbReference type="VEuPathDB" id="VectorBase:RSAN_042225"/>
<keyword evidence="3" id="KW-0645">Protease</keyword>
<dbReference type="GO" id="GO:0016485">
    <property type="term" value="P:protein processing"/>
    <property type="evidence" value="ECO:0007669"/>
    <property type="project" value="TreeGrafter"/>
</dbReference>
<dbReference type="Pfam" id="PF05649">
    <property type="entry name" value="Peptidase_M13_N"/>
    <property type="match status" value="1"/>
</dbReference>
<evidence type="ECO:0000256" key="4">
    <source>
        <dbReference type="ARBA" id="ARBA00022723"/>
    </source>
</evidence>
<dbReference type="InterPro" id="IPR008753">
    <property type="entry name" value="Peptidase_M13_N"/>
</dbReference>
<accession>A0A9D4SPT2</accession>
<dbReference type="GO" id="GO:0046872">
    <property type="term" value="F:metal ion binding"/>
    <property type="evidence" value="ECO:0007669"/>
    <property type="project" value="UniProtKB-KW"/>
</dbReference>
<evidence type="ECO:0000256" key="1">
    <source>
        <dbReference type="ARBA" id="ARBA00001947"/>
    </source>
</evidence>
<keyword evidence="6" id="KW-0862">Zinc</keyword>
<comment type="caution">
    <text evidence="10">The sequence shown here is derived from an EMBL/GenBank/DDBJ whole genome shotgun (WGS) entry which is preliminary data.</text>
</comment>
<dbReference type="PANTHER" id="PTHR11733:SF241">
    <property type="entry name" value="GH26575P-RELATED"/>
    <property type="match status" value="1"/>
</dbReference>
<comment type="similarity">
    <text evidence="2">Belongs to the peptidase M13 family.</text>
</comment>
<evidence type="ECO:0000313" key="11">
    <source>
        <dbReference type="Proteomes" id="UP000821837"/>
    </source>
</evidence>
<comment type="cofactor">
    <cofactor evidence="1">
        <name>Zn(2+)</name>
        <dbReference type="ChEBI" id="CHEBI:29105"/>
    </cofactor>
</comment>
<keyword evidence="11" id="KW-1185">Reference proteome</keyword>
<dbReference type="Gene3D" id="1.10.1380.10">
    <property type="entry name" value="Neutral endopeptidase , domain2"/>
    <property type="match status" value="1"/>
</dbReference>
<dbReference type="GO" id="GO:0005886">
    <property type="term" value="C:plasma membrane"/>
    <property type="evidence" value="ECO:0007669"/>
    <property type="project" value="TreeGrafter"/>
</dbReference>
<reference evidence="10" key="1">
    <citation type="journal article" date="2020" name="Cell">
        <title>Large-Scale Comparative Analyses of Tick Genomes Elucidate Their Genetic Diversity and Vector Capacities.</title>
        <authorList>
            <consortium name="Tick Genome and Microbiome Consortium (TIGMIC)"/>
            <person name="Jia N."/>
            <person name="Wang J."/>
            <person name="Shi W."/>
            <person name="Du L."/>
            <person name="Sun Y."/>
            <person name="Zhan W."/>
            <person name="Jiang J.F."/>
            <person name="Wang Q."/>
            <person name="Zhang B."/>
            <person name="Ji P."/>
            <person name="Bell-Sakyi L."/>
            <person name="Cui X.M."/>
            <person name="Yuan T.T."/>
            <person name="Jiang B.G."/>
            <person name="Yang W.F."/>
            <person name="Lam T.T."/>
            <person name="Chang Q.C."/>
            <person name="Ding S.J."/>
            <person name="Wang X.J."/>
            <person name="Zhu J.G."/>
            <person name="Ruan X.D."/>
            <person name="Zhao L."/>
            <person name="Wei J.T."/>
            <person name="Ye R.Z."/>
            <person name="Que T.C."/>
            <person name="Du C.H."/>
            <person name="Zhou Y.H."/>
            <person name="Cheng J.X."/>
            <person name="Dai P.F."/>
            <person name="Guo W.B."/>
            <person name="Han X.H."/>
            <person name="Huang E.J."/>
            <person name="Li L.F."/>
            <person name="Wei W."/>
            <person name="Gao Y.C."/>
            <person name="Liu J.Z."/>
            <person name="Shao H.Z."/>
            <person name="Wang X."/>
            <person name="Wang C.C."/>
            <person name="Yang T.C."/>
            <person name="Huo Q.B."/>
            <person name="Li W."/>
            <person name="Chen H.Y."/>
            <person name="Chen S.E."/>
            <person name="Zhou L.G."/>
            <person name="Ni X.B."/>
            <person name="Tian J.H."/>
            <person name="Sheng Y."/>
            <person name="Liu T."/>
            <person name="Pan Y.S."/>
            <person name="Xia L.Y."/>
            <person name="Li J."/>
            <person name="Zhao F."/>
            <person name="Cao W.C."/>
        </authorList>
    </citation>
    <scope>NUCLEOTIDE SEQUENCE</scope>
    <source>
        <strain evidence="10">Rsan-2018</strain>
    </source>
</reference>
<feature type="domain" description="Peptidase M13 N-terminal" evidence="9">
    <location>
        <begin position="12"/>
        <end position="323"/>
    </location>
</feature>
<proteinExistence type="inferred from homology"/>
<feature type="domain" description="Peptidase M13 C-terminal" evidence="8">
    <location>
        <begin position="483"/>
        <end position="567"/>
    </location>
</feature>
<dbReference type="PROSITE" id="PS51885">
    <property type="entry name" value="NEPRILYSIN"/>
    <property type="match status" value="1"/>
</dbReference>
<evidence type="ECO:0000256" key="5">
    <source>
        <dbReference type="ARBA" id="ARBA00022801"/>
    </source>
</evidence>
<dbReference type="InterPro" id="IPR024079">
    <property type="entry name" value="MetalloPept_cat_dom_sf"/>
</dbReference>
<dbReference type="InterPro" id="IPR018497">
    <property type="entry name" value="Peptidase_M13_C"/>
</dbReference>
<keyword evidence="5" id="KW-0378">Hydrolase</keyword>
<dbReference type="SUPFAM" id="SSF55486">
    <property type="entry name" value="Metalloproteases ('zincins'), catalytic domain"/>
    <property type="match status" value="1"/>
</dbReference>
<dbReference type="PANTHER" id="PTHR11733">
    <property type="entry name" value="ZINC METALLOPROTEASE FAMILY M13 NEPRILYSIN-RELATED"/>
    <property type="match status" value="1"/>
</dbReference>
<dbReference type="AlphaFoldDB" id="A0A9D4SPT2"/>
<evidence type="ECO:0000256" key="7">
    <source>
        <dbReference type="ARBA" id="ARBA00023049"/>
    </source>
</evidence>
<keyword evidence="7" id="KW-0482">Metalloprotease</keyword>
<evidence type="ECO:0000259" key="8">
    <source>
        <dbReference type="Pfam" id="PF01431"/>
    </source>
</evidence>
<evidence type="ECO:0000256" key="3">
    <source>
        <dbReference type="ARBA" id="ARBA00022670"/>
    </source>
</evidence>
<dbReference type="Gene3D" id="3.40.390.10">
    <property type="entry name" value="Collagenase (Catalytic Domain)"/>
    <property type="match status" value="2"/>
</dbReference>
<dbReference type="EMBL" id="JABSTV010001254">
    <property type="protein sequence ID" value="KAH7940224.1"/>
    <property type="molecule type" value="Genomic_DNA"/>
</dbReference>
<dbReference type="Proteomes" id="UP000821837">
    <property type="component" value="Chromosome 8"/>
</dbReference>
<evidence type="ECO:0008006" key="12">
    <source>
        <dbReference type="Google" id="ProtNLM"/>
    </source>
</evidence>